<evidence type="ECO:0000313" key="2">
    <source>
        <dbReference type="Proteomes" id="UP001274830"/>
    </source>
</evidence>
<reference evidence="1" key="1">
    <citation type="submission" date="2023-07" db="EMBL/GenBank/DDBJ databases">
        <title>Black Yeasts Isolated from many extreme environments.</title>
        <authorList>
            <person name="Coleine C."/>
            <person name="Stajich J.E."/>
            <person name="Selbmann L."/>
        </authorList>
    </citation>
    <scope>NUCLEOTIDE SEQUENCE</scope>
    <source>
        <strain evidence="1">CCFEE 5485</strain>
    </source>
</reference>
<organism evidence="1 2">
    <name type="scientific">Recurvomyces mirabilis</name>
    <dbReference type="NCBI Taxonomy" id="574656"/>
    <lineage>
        <taxon>Eukaryota</taxon>
        <taxon>Fungi</taxon>
        <taxon>Dikarya</taxon>
        <taxon>Ascomycota</taxon>
        <taxon>Pezizomycotina</taxon>
        <taxon>Dothideomycetes</taxon>
        <taxon>Dothideomycetidae</taxon>
        <taxon>Mycosphaerellales</taxon>
        <taxon>Teratosphaeriaceae</taxon>
        <taxon>Recurvomyces</taxon>
    </lineage>
</organism>
<evidence type="ECO:0000313" key="1">
    <source>
        <dbReference type="EMBL" id="KAK3676087.1"/>
    </source>
</evidence>
<sequence>MTSAFHQSLKQAATDPPRYLLKAWKAASGGDAEYNTEEAITPSGYWRPSDGPTAIQDLNGDIYKKLYVNHFNPEKRLPTVFSTWTVSWAAMKLDGGNESVNLVILTTYPGLFAASGVGHEYEFLVFGIVPGSTFTTKSMADLKQAAGMRRVQTPDGSMAGWRMRWVDDRTMLMEKQLQIVQRLGNLFGTNSELAVMCHVAGATLDKFLKTDTGIDKLAERLMGKCSGVPDDWSVDPAYS</sequence>
<name>A0AAE0WQP9_9PEZI</name>
<accession>A0AAE0WQP9</accession>
<proteinExistence type="predicted"/>
<keyword evidence="2" id="KW-1185">Reference proteome</keyword>
<dbReference type="EMBL" id="JAUTXT010000011">
    <property type="protein sequence ID" value="KAK3676087.1"/>
    <property type="molecule type" value="Genomic_DNA"/>
</dbReference>
<protein>
    <submittedName>
        <fullName evidence="1">Uncharacterized protein</fullName>
    </submittedName>
</protein>
<gene>
    <name evidence="1" type="ORF">LTR78_003837</name>
</gene>
<dbReference type="Proteomes" id="UP001274830">
    <property type="component" value="Unassembled WGS sequence"/>
</dbReference>
<comment type="caution">
    <text evidence="1">The sequence shown here is derived from an EMBL/GenBank/DDBJ whole genome shotgun (WGS) entry which is preliminary data.</text>
</comment>
<dbReference type="AlphaFoldDB" id="A0AAE0WQP9"/>